<evidence type="ECO:0000259" key="2">
    <source>
        <dbReference type="Pfam" id="PF16201"/>
    </source>
</evidence>
<sequence length="2063" mass="231006">MPAKEYPHKRPRTESTTTKAKKFANASEIRFALRTDNQDGLIEALATLRNQLTIKSLDETIAPADARLDLVKQWMQSSPGAHDLFSVWDSATLRQSSLIALILSVLSSVLTLLSAHYTDHVLGQPVMKALLVPSRFRQLNSYIGGSHNDLIIMTLKLYNVMSNFAGGHDRKAVLEGFGWEIKSLPKLLNMRRKTHGENDTADPLSRPDIRTLYVLFLLSFLDVGSSSQVKTAFLEQHREPFLVMFKGLMHDHYSLARKILEVCWAGIWSDSKIKRTLKVGLFNETTLGHLFKLYERSQSEGEDDEHIPANLVHHFLLAICTRPGVGICFKDRGWYPREVEGEDWLPKVDDDIIRKNGKVYNKILANILKTLKVNEDSRQQELAIKILSACPELVAGYWPAAALTLEPRLSSKWIANIAVFGNIISLPVPISMFFIPTTQLYQPTPPPLSAIIENILPSVGTKNNFSKGLQSPSGMVQHCTALALAKCLNKYRAVYEQLRSVASALEESEEDGQWNKRCAELDREVRRRVPEFQVIIGFSQQKHVGPEGQLNQTKVALLAEAAQRLLWLYHRCLPAVVVEARFDVGKLLHAFSQDAQAGSQGSGSGEDDDEDELPHAASRLYRVRQLHVLSLLKDSDQFIGIGKIASLPHTPFRILLNALTTTPVPTIRTAIVALLQNILSRSILFQEDAQEPDLWLKALPSQHISPSDVDTIFHGEVDGLIVFLDDCVHRCLKTPYRYVEALHVLGSQTSARADAPERLDMYPSPLIMTVMEQLDAKVHNKSLPASHLLGIIAFTRKVLVNLSCKTLDMHFLHGYTRKFDEILVKEKLAQYPSTVYNVIRRELEILSATLLFSFPSPAMTVDGTSEIEDHLAEVENATMPENQRLRTLSASRLINHMRMVRQPLVSADVKRLAKIVGELDPSMLSSIAESIVPCEIDLWGALDLTSAFSEYHRFLPFNWLYIHSGITDIQTEACQTTLVESLFLHKPALYDLSRAICLIIHGIAGARQQDQALNAHFCLLAKLFTAARALLMDLIGLKEMIFVQSAVVKDILVSPTSARVLEGLQSLLGAALEPSSEIDRKTVATISNHWFAALNSGLENQSSASLSTACIWVKYLEHDQLFDLLDFLERASRKLPNPALEPINVVLEALSAMTSFEWQAEVALIKRLPQLLSLKSILPDSPLLEQIIAIAVEAALPIGLDGCLFSLAYSSSSDSVTVVRRAESRWSQRGNGAKANIDIHPFLNQGTFSDFTAKIISCLVYQQPSSRLALMEWLKSDQSSQHEPRHLVPILNAFFDASSQDGTAIASVPSKTWLPFMAKIVQTIADIDVPTDIRIRAQHCLLNVLSATTGDASKLLDAVAKEMKHASRSLSHELITAATTLAVKFGSKAESIVSSIIDNGLQWCIDQFAVEQDTGYEILIRDLTLLIKASSISKSHLVDTLLQVVIQNRISHVDALHLALACLPTAQLKPLIVNRHLQAILQHSQFYKLCSLSSSPEIANTSDAIIELLHSLFHLHPHNTCQITHIQPLIRVYRGTLSKSDLRILSIFQLFEGQRKLSVTPLISRWSATPNTTSETALEAIQSLDPILVLRTCLNFPRWRRLDDQSTKMVDFNEAALYDPTFLMLLFSHMLTDQTPASAFGWIELFRSNVVSLFIRALSAKDGQIRDLALCQIVGLWRQMQNADLQEKPNVVYILDLLKDLMPTPTIHSSEYPRQLPTYTALLLMHALRAVFNPSNLIYPLTARFLLQRPTLDTADVPMLYGMLYSSSDDHWKKERAWMIKFLGDGMVGSEDWRILKRRHTWDLLASLFQSADGVEDTSLRLGILEILANLTCNAQAATSLILKSALLPWIEMQLLHPKSRTEGVEWIKILENILVIVDAAKVEASTNGEWRTIICRCLMSLLDDKETFTTENFPHTVPVILRLASLDGSTLPDLPSLLNLCVKCVERLESNVKIYPPSFSVSISELHEKYLSLAPHRSLSLHQRFQTTYTASEQAVLLIPMVEMLWRVSISIERKCDAWDKLTPRVILWRSIYGAEDSGAMVTDTAEWARKEVVRNVNQSIC</sequence>
<feature type="domain" description="URB1 central HEAT repeat" evidence="3">
    <location>
        <begin position="647"/>
        <end position="808"/>
    </location>
</feature>
<reference evidence="5" key="1">
    <citation type="submission" date="2014-04" db="EMBL/GenBank/DDBJ databases">
        <title>Evolutionary Origins and Diversification of the Mycorrhizal Mutualists.</title>
        <authorList>
            <consortium name="DOE Joint Genome Institute"/>
            <consortium name="Mycorrhizal Genomics Consortium"/>
            <person name="Kohler A."/>
            <person name="Kuo A."/>
            <person name="Nagy L.G."/>
            <person name="Floudas D."/>
            <person name="Copeland A."/>
            <person name="Barry K.W."/>
            <person name="Cichocki N."/>
            <person name="Veneault-Fourrey C."/>
            <person name="LaButti K."/>
            <person name="Lindquist E.A."/>
            <person name="Lipzen A."/>
            <person name="Lundell T."/>
            <person name="Morin E."/>
            <person name="Murat C."/>
            <person name="Riley R."/>
            <person name="Ohm R."/>
            <person name="Sun H."/>
            <person name="Tunlid A."/>
            <person name="Henrissat B."/>
            <person name="Grigoriev I.V."/>
            <person name="Hibbett D.S."/>
            <person name="Martin F."/>
        </authorList>
    </citation>
    <scope>NUCLEOTIDE SEQUENCE [LARGE SCALE GENOMIC DNA]</scope>
    <source>
        <strain evidence="5">FD-334 SS-4</strain>
    </source>
</reference>
<dbReference type="GO" id="GO:0000463">
    <property type="term" value="P:maturation of LSU-rRNA from tricistronic rRNA transcript (SSU-rRNA, 5.8S rRNA, LSU-rRNA)"/>
    <property type="evidence" value="ECO:0007669"/>
    <property type="project" value="TreeGrafter"/>
</dbReference>
<gene>
    <name evidence="4" type="ORF">HYPSUDRAFT_87850</name>
</gene>
<dbReference type="GO" id="GO:0000466">
    <property type="term" value="P:maturation of 5.8S rRNA from tricistronic rRNA transcript (SSU-rRNA, 5.8S rRNA, LSU-rRNA)"/>
    <property type="evidence" value="ECO:0007669"/>
    <property type="project" value="TreeGrafter"/>
</dbReference>
<evidence type="ECO:0000313" key="5">
    <source>
        <dbReference type="Proteomes" id="UP000054270"/>
    </source>
</evidence>
<feature type="domain" description="URB1 N-terminal" evidence="1">
    <location>
        <begin position="82"/>
        <end position="416"/>
    </location>
</feature>
<dbReference type="SUPFAM" id="SSF48371">
    <property type="entry name" value="ARM repeat"/>
    <property type="match status" value="2"/>
</dbReference>
<proteinExistence type="predicted"/>
<dbReference type="PANTHER" id="PTHR13500">
    <property type="entry name" value="NUCLEOLAR PRERIBOSOMAL-ASSOCIATED PROTEIN 1"/>
    <property type="match status" value="1"/>
</dbReference>
<organism evidence="4 5">
    <name type="scientific">Hypholoma sublateritium (strain FD-334 SS-4)</name>
    <dbReference type="NCBI Taxonomy" id="945553"/>
    <lineage>
        <taxon>Eukaryota</taxon>
        <taxon>Fungi</taxon>
        <taxon>Dikarya</taxon>
        <taxon>Basidiomycota</taxon>
        <taxon>Agaricomycotina</taxon>
        <taxon>Agaricomycetes</taxon>
        <taxon>Agaricomycetidae</taxon>
        <taxon>Agaricales</taxon>
        <taxon>Agaricineae</taxon>
        <taxon>Strophariaceae</taxon>
        <taxon>Hypholoma</taxon>
    </lineage>
</organism>
<dbReference type="Pfam" id="PF11707">
    <property type="entry name" value="Npa1"/>
    <property type="match status" value="1"/>
</dbReference>
<evidence type="ECO:0008006" key="6">
    <source>
        <dbReference type="Google" id="ProtNLM"/>
    </source>
</evidence>
<dbReference type="Pfam" id="PF16201">
    <property type="entry name" value="NopRA1"/>
    <property type="match status" value="1"/>
</dbReference>
<dbReference type="InterPro" id="IPR032436">
    <property type="entry name" value="URB1_C"/>
</dbReference>
<evidence type="ECO:0000259" key="3">
    <source>
        <dbReference type="Pfam" id="PF26140"/>
    </source>
</evidence>
<dbReference type="InterPro" id="IPR021714">
    <property type="entry name" value="URB1_N"/>
</dbReference>
<protein>
    <recommendedName>
        <fullName evidence="6">Nucleolar pre-ribosomal-associated protein 1 C-terminal domain-containing protein</fullName>
    </recommendedName>
</protein>
<dbReference type="EMBL" id="KN817556">
    <property type="protein sequence ID" value="KJA21610.1"/>
    <property type="molecule type" value="Genomic_DNA"/>
</dbReference>
<name>A0A0D2PNZ3_HYPSF</name>
<evidence type="ECO:0000313" key="4">
    <source>
        <dbReference type="EMBL" id="KJA21610.1"/>
    </source>
</evidence>
<dbReference type="OrthoDB" id="72892at2759"/>
<dbReference type="InterPro" id="IPR039844">
    <property type="entry name" value="URB1"/>
</dbReference>
<keyword evidence="5" id="KW-1185">Reference proteome</keyword>
<dbReference type="Proteomes" id="UP000054270">
    <property type="component" value="Unassembled WGS sequence"/>
</dbReference>
<dbReference type="Pfam" id="PF26140">
    <property type="entry name" value="HEAT_URB1"/>
    <property type="match status" value="1"/>
</dbReference>
<dbReference type="OMA" id="VVWVWQS"/>
<evidence type="ECO:0000259" key="1">
    <source>
        <dbReference type="Pfam" id="PF11707"/>
    </source>
</evidence>
<dbReference type="GO" id="GO:0005730">
    <property type="term" value="C:nucleolus"/>
    <property type="evidence" value="ECO:0007669"/>
    <property type="project" value="TreeGrafter"/>
</dbReference>
<feature type="domain" description="URB1 C-terminal" evidence="2">
    <location>
        <begin position="1652"/>
        <end position="1850"/>
    </location>
</feature>
<dbReference type="InterPro" id="IPR059018">
    <property type="entry name" value="HEAT_URB1"/>
</dbReference>
<accession>A0A0D2PNZ3</accession>
<dbReference type="PANTHER" id="PTHR13500:SF0">
    <property type="entry name" value="NUCLEOLAR PRE-RIBOSOMAL-ASSOCIATED PROTEIN 1"/>
    <property type="match status" value="1"/>
</dbReference>
<dbReference type="STRING" id="945553.A0A0D2PNZ3"/>
<dbReference type="InterPro" id="IPR016024">
    <property type="entry name" value="ARM-type_fold"/>
</dbReference>